<dbReference type="SUPFAM" id="SSF46785">
    <property type="entry name" value="Winged helix' DNA-binding domain"/>
    <property type="match status" value="1"/>
</dbReference>
<protein>
    <submittedName>
        <fullName evidence="7">Unannotated protein</fullName>
    </submittedName>
</protein>
<dbReference type="FunFam" id="1.10.10.10:FF:000001">
    <property type="entry name" value="LysR family transcriptional regulator"/>
    <property type="match status" value="1"/>
</dbReference>
<dbReference type="PANTHER" id="PTHR30346">
    <property type="entry name" value="TRANSCRIPTIONAL DUAL REGULATOR HCAR-RELATED"/>
    <property type="match status" value="1"/>
</dbReference>
<comment type="similarity">
    <text evidence="1">Belongs to the LysR transcriptional regulatory family.</text>
</comment>
<evidence type="ECO:0000256" key="5">
    <source>
        <dbReference type="SAM" id="MobiDB-lite"/>
    </source>
</evidence>
<dbReference type="EMBL" id="CAFBMK010000260">
    <property type="protein sequence ID" value="CAB4942884.1"/>
    <property type="molecule type" value="Genomic_DNA"/>
</dbReference>
<reference evidence="7" key="1">
    <citation type="submission" date="2020-05" db="EMBL/GenBank/DDBJ databases">
        <authorList>
            <person name="Chiriac C."/>
            <person name="Salcher M."/>
            <person name="Ghai R."/>
            <person name="Kavagutti S V."/>
        </authorList>
    </citation>
    <scope>NUCLEOTIDE SEQUENCE</scope>
</reference>
<evidence type="ECO:0000256" key="2">
    <source>
        <dbReference type="ARBA" id="ARBA00023015"/>
    </source>
</evidence>
<keyword evidence="4" id="KW-0804">Transcription</keyword>
<feature type="region of interest" description="Disordered" evidence="5">
    <location>
        <begin position="292"/>
        <end position="333"/>
    </location>
</feature>
<dbReference type="Pfam" id="PF03466">
    <property type="entry name" value="LysR_substrate"/>
    <property type="match status" value="1"/>
</dbReference>
<keyword evidence="2" id="KW-0805">Transcription regulation</keyword>
<dbReference type="Gene3D" id="1.10.10.10">
    <property type="entry name" value="Winged helix-like DNA-binding domain superfamily/Winged helix DNA-binding domain"/>
    <property type="match status" value="1"/>
</dbReference>
<dbReference type="InterPro" id="IPR000847">
    <property type="entry name" value="LysR_HTH_N"/>
</dbReference>
<organism evidence="7">
    <name type="scientific">freshwater metagenome</name>
    <dbReference type="NCBI Taxonomy" id="449393"/>
    <lineage>
        <taxon>unclassified sequences</taxon>
        <taxon>metagenomes</taxon>
        <taxon>ecological metagenomes</taxon>
    </lineage>
</organism>
<dbReference type="InterPro" id="IPR036388">
    <property type="entry name" value="WH-like_DNA-bd_sf"/>
</dbReference>
<dbReference type="PRINTS" id="PR00039">
    <property type="entry name" value="HTHLYSR"/>
</dbReference>
<dbReference type="GO" id="GO:0003677">
    <property type="term" value="F:DNA binding"/>
    <property type="evidence" value="ECO:0007669"/>
    <property type="project" value="UniProtKB-KW"/>
</dbReference>
<evidence type="ECO:0000259" key="6">
    <source>
        <dbReference type="PROSITE" id="PS50931"/>
    </source>
</evidence>
<dbReference type="SUPFAM" id="SSF53850">
    <property type="entry name" value="Periplasmic binding protein-like II"/>
    <property type="match status" value="1"/>
</dbReference>
<sequence length="333" mass="35363">MELRQLRYLVMLAEERHFTRAARRVGIAQPALSQQISRLETEVGLKLVERTTRSVTLTAAGETLVAGARHALRVVEDTQSELEALRGVRAGRIVLGVTRTPGAVDVAATLADFHAAYPSVELDVREELSVDLLQMLAANELDVALIADGVPSPPATIEARIVASEPLVVIAAPTHRFADRSAVPFSDLDGERIVGFRRGATIRRQMDDRAALEGMQLRVAFETADAQRARALVAHGLAVGVLPTSDARAPGPAVAEVPLGGAPLLHRTAVAIRRDRHRTPAVEAFIGVLDGRHAGPGVPISPPGSRRRPAGSGRPADRPPPAGSGSPGRASRR</sequence>
<keyword evidence="3" id="KW-0238">DNA-binding</keyword>
<dbReference type="AlphaFoldDB" id="A0A6J7JK52"/>
<proteinExistence type="inferred from homology"/>
<evidence type="ECO:0000256" key="1">
    <source>
        <dbReference type="ARBA" id="ARBA00009437"/>
    </source>
</evidence>
<evidence type="ECO:0000313" key="7">
    <source>
        <dbReference type="EMBL" id="CAB4942884.1"/>
    </source>
</evidence>
<dbReference type="Pfam" id="PF00126">
    <property type="entry name" value="HTH_1"/>
    <property type="match status" value="1"/>
</dbReference>
<feature type="compositionally biased region" description="Low complexity" evidence="5">
    <location>
        <begin position="323"/>
        <end position="333"/>
    </location>
</feature>
<dbReference type="InterPro" id="IPR005119">
    <property type="entry name" value="LysR_subst-bd"/>
</dbReference>
<evidence type="ECO:0000256" key="3">
    <source>
        <dbReference type="ARBA" id="ARBA00023125"/>
    </source>
</evidence>
<feature type="domain" description="HTH lysR-type" evidence="6">
    <location>
        <begin position="1"/>
        <end position="58"/>
    </location>
</feature>
<evidence type="ECO:0000256" key="4">
    <source>
        <dbReference type="ARBA" id="ARBA00023163"/>
    </source>
</evidence>
<dbReference type="Gene3D" id="3.40.190.290">
    <property type="match status" value="1"/>
</dbReference>
<dbReference type="GO" id="GO:0032993">
    <property type="term" value="C:protein-DNA complex"/>
    <property type="evidence" value="ECO:0007669"/>
    <property type="project" value="TreeGrafter"/>
</dbReference>
<dbReference type="PROSITE" id="PS50931">
    <property type="entry name" value="HTH_LYSR"/>
    <property type="match status" value="1"/>
</dbReference>
<accession>A0A6J7JK52</accession>
<name>A0A6J7JK52_9ZZZZ</name>
<dbReference type="CDD" id="cd05466">
    <property type="entry name" value="PBP2_LTTR_substrate"/>
    <property type="match status" value="1"/>
</dbReference>
<gene>
    <name evidence="7" type="ORF">UFOPK3564_03053</name>
</gene>
<dbReference type="InterPro" id="IPR036390">
    <property type="entry name" value="WH_DNA-bd_sf"/>
</dbReference>
<dbReference type="PANTHER" id="PTHR30346:SF30">
    <property type="entry name" value="SMALL NEUTRAL PROTEASE REGULATORY PROTEIN"/>
    <property type="match status" value="1"/>
</dbReference>
<dbReference type="GO" id="GO:0003700">
    <property type="term" value="F:DNA-binding transcription factor activity"/>
    <property type="evidence" value="ECO:0007669"/>
    <property type="project" value="InterPro"/>
</dbReference>